<dbReference type="SUPFAM" id="SSF53474">
    <property type="entry name" value="alpha/beta-Hydrolases"/>
    <property type="match status" value="1"/>
</dbReference>
<dbReference type="RefSeq" id="XP_005538025.1">
    <property type="nucleotide sequence ID" value="XM_005537968.1"/>
</dbReference>
<evidence type="ECO:0000313" key="4">
    <source>
        <dbReference type="EMBL" id="BAM81989.1"/>
    </source>
</evidence>
<name>M1VA92_CYAM1</name>
<accession>M1VA92</accession>
<dbReference type="InterPro" id="IPR029058">
    <property type="entry name" value="AB_hydrolase_fold"/>
</dbReference>
<organism evidence="4 5">
    <name type="scientific">Cyanidioschyzon merolae (strain NIES-3377 / 10D)</name>
    <name type="common">Unicellular red alga</name>
    <dbReference type="NCBI Taxonomy" id="280699"/>
    <lineage>
        <taxon>Eukaryota</taxon>
        <taxon>Rhodophyta</taxon>
        <taxon>Bangiophyceae</taxon>
        <taxon>Cyanidiales</taxon>
        <taxon>Cyanidiaceae</taxon>
        <taxon>Cyanidioschyzon</taxon>
    </lineage>
</organism>
<comment type="subcellular location">
    <subcellularLocation>
        <location evidence="1">Cytoplasm</location>
    </subcellularLocation>
</comment>
<gene>
    <name evidence="4" type="ORF">CYME_CMQ066C</name>
</gene>
<dbReference type="InterPro" id="IPR026151">
    <property type="entry name" value="Maspardin"/>
</dbReference>
<dbReference type="GeneID" id="16996481"/>
<evidence type="ECO:0000256" key="3">
    <source>
        <dbReference type="SAM" id="MobiDB-lite"/>
    </source>
</evidence>
<evidence type="ECO:0000256" key="1">
    <source>
        <dbReference type="ARBA" id="ARBA00004496"/>
    </source>
</evidence>
<feature type="compositionally biased region" description="Basic and acidic residues" evidence="3">
    <location>
        <begin position="439"/>
        <end position="448"/>
    </location>
</feature>
<reference evidence="4 5" key="2">
    <citation type="journal article" date="2007" name="BMC Biol.">
        <title>A 100%-complete sequence reveals unusually simple genomic features in the hot-spring red alga Cyanidioschyzon merolae.</title>
        <authorList>
            <person name="Nozaki H."/>
            <person name="Takano H."/>
            <person name="Misumi O."/>
            <person name="Terasawa K."/>
            <person name="Matsuzaki M."/>
            <person name="Maruyama S."/>
            <person name="Nishida K."/>
            <person name="Yagisawa F."/>
            <person name="Yoshida Y."/>
            <person name="Fujiwara T."/>
            <person name="Takio S."/>
            <person name="Tamura K."/>
            <person name="Chung S.J."/>
            <person name="Nakamura S."/>
            <person name="Kuroiwa H."/>
            <person name="Tanaka K."/>
            <person name="Sato N."/>
            <person name="Kuroiwa T."/>
        </authorList>
    </citation>
    <scope>NUCLEOTIDE SEQUENCE [LARGE SCALE GENOMIC DNA]</scope>
    <source>
        <strain evidence="4 5">10D</strain>
    </source>
</reference>
<dbReference type="HOGENOM" id="CLU_526153_0_0_1"/>
<keyword evidence="5" id="KW-1185">Reference proteome</keyword>
<reference evidence="4 5" key="1">
    <citation type="journal article" date="2004" name="Nature">
        <title>Genome sequence of the ultrasmall unicellular red alga Cyanidioschyzon merolae 10D.</title>
        <authorList>
            <person name="Matsuzaki M."/>
            <person name="Misumi O."/>
            <person name="Shin-i T."/>
            <person name="Maruyama S."/>
            <person name="Takahara M."/>
            <person name="Miyagishima S."/>
            <person name="Mori T."/>
            <person name="Nishida K."/>
            <person name="Yagisawa F."/>
            <person name="Nishida K."/>
            <person name="Yoshida Y."/>
            <person name="Nishimura Y."/>
            <person name="Nakao S."/>
            <person name="Kobayashi T."/>
            <person name="Momoyama Y."/>
            <person name="Higashiyama T."/>
            <person name="Minoda A."/>
            <person name="Sano M."/>
            <person name="Nomoto H."/>
            <person name="Oishi K."/>
            <person name="Hayashi H."/>
            <person name="Ohta F."/>
            <person name="Nishizaka S."/>
            <person name="Haga S."/>
            <person name="Miura S."/>
            <person name="Morishita T."/>
            <person name="Kabeya Y."/>
            <person name="Terasawa K."/>
            <person name="Suzuki Y."/>
            <person name="Ishii Y."/>
            <person name="Asakawa S."/>
            <person name="Takano H."/>
            <person name="Ohta N."/>
            <person name="Kuroiwa H."/>
            <person name="Tanaka K."/>
            <person name="Shimizu N."/>
            <person name="Sugano S."/>
            <person name="Sato N."/>
            <person name="Nozaki H."/>
            <person name="Ogasawara N."/>
            <person name="Kohara Y."/>
            <person name="Kuroiwa T."/>
        </authorList>
    </citation>
    <scope>NUCLEOTIDE SEQUENCE [LARGE SCALE GENOMIC DNA]</scope>
    <source>
        <strain evidence="4 5">10D</strain>
    </source>
</reference>
<dbReference type="AlphaFoldDB" id="M1VA92"/>
<dbReference type="Proteomes" id="UP000007014">
    <property type="component" value="Chromosome 17"/>
</dbReference>
<dbReference type="Gramene" id="CMQ066CT">
    <property type="protein sequence ID" value="CMQ066CT"/>
    <property type="gene ID" value="CMQ066C"/>
</dbReference>
<evidence type="ECO:0000313" key="5">
    <source>
        <dbReference type="Proteomes" id="UP000007014"/>
    </source>
</evidence>
<proteinExistence type="predicted"/>
<sequence length="518" mass="57159">MSRMDRAAPQLVGAPTEQSQGGDGDWKKNLSGKLQEAGPCYARLLGSSERCLWHYELLGTPGAAATVVLLPDHLNGAAGLRALASVVARCGYRVLLLDWPEHVHTVEAFIKSLEKLLEVLAAADAVCRSAHFLGVGLGALLALSFAQHCPDLVASLMLAGVLWRRQTLSRLLSPWSLAGRVCAANSLLPRCIFEEPLLESGLLTFASTTERLQMQLLIRERIRQSTRGSLCTRLCLMRSGKDPGTIRLPESRISLITCLPRSWDAVYFASSSGLGRSQNLRWPFTDTKLQHRVLQSPWVQSYEETTPVDGTHAGGLLRRAFCAYWRSWRLGSGDRDSAAHPGHGPDTAAFLLLFPRARRAYLKGAFTNYPFLWSADAFILHVLVHLRRQLDPPQQLLLLQRYRSLPLGHLNTIPEKTDAAPMRPLMHQQTSVSNANAEPNHDTRSSDWNHEDFIRIVSPASATTSWATVYASAGSTTLTDVTQDIWSEDANETEVSSSCESTCSTTSRDVRIMRDALA</sequence>
<evidence type="ECO:0000256" key="2">
    <source>
        <dbReference type="ARBA" id="ARBA00022490"/>
    </source>
</evidence>
<keyword evidence="2" id="KW-0963">Cytoplasm</keyword>
<dbReference type="OrthoDB" id="10558888at2759"/>
<feature type="region of interest" description="Disordered" evidence="3">
    <location>
        <begin position="1"/>
        <end position="28"/>
    </location>
</feature>
<dbReference type="KEGG" id="cme:CYME_CMQ066C"/>
<dbReference type="PANTHER" id="PTHR15913:SF0">
    <property type="entry name" value="MASPARDIN"/>
    <property type="match status" value="1"/>
</dbReference>
<feature type="region of interest" description="Disordered" evidence="3">
    <location>
        <begin position="429"/>
        <end position="448"/>
    </location>
</feature>
<dbReference type="EMBL" id="AP006499">
    <property type="protein sequence ID" value="BAM81989.1"/>
    <property type="molecule type" value="Genomic_DNA"/>
</dbReference>
<protein>
    <submittedName>
        <fullName evidence="4">Uncharacterized protein</fullName>
    </submittedName>
</protein>
<dbReference type="PANTHER" id="PTHR15913">
    <property type="entry name" value="ACID CLUSTER PROTEIN 33"/>
    <property type="match status" value="1"/>
</dbReference>
<dbReference type="Gene3D" id="3.40.50.1820">
    <property type="entry name" value="alpha/beta hydrolase"/>
    <property type="match status" value="1"/>
</dbReference>
<dbReference type="GO" id="GO:0005737">
    <property type="term" value="C:cytoplasm"/>
    <property type="evidence" value="ECO:0007669"/>
    <property type="project" value="UniProtKB-SubCell"/>
</dbReference>